<keyword evidence="1" id="KW-1133">Transmembrane helix</keyword>
<dbReference type="GeneID" id="108045489"/>
<sequence length="172" mass="20693">MGLNPQCWPIKEKIFVFFCRGVYERRPTKPRTPRLHYHNQDQNHSYAFFHTENDLRSFFITIGRSRLHHLDWFLVDSMGKFVRNGTPIYDYHTSYDCVYKENHFLHKLLKECVDKAPRLNTTLELYPDLMVLHFPQTKAPTYTVSVGENLLYFNWLICFLGLFLLFCCRFIK</sequence>
<dbReference type="RefSeq" id="XP_016980325.1">
    <property type="nucleotide sequence ID" value="XM_017124836.1"/>
</dbReference>
<dbReference type="AlphaFoldDB" id="A0A6P4EQ70"/>
<dbReference type="Proteomes" id="UP001652680">
    <property type="component" value="Unassembled WGS sequence"/>
</dbReference>
<keyword evidence="1" id="KW-0812">Transmembrane</keyword>
<proteinExistence type="predicted"/>
<feature type="transmembrane region" description="Helical" evidence="1">
    <location>
        <begin position="150"/>
        <end position="171"/>
    </location>
</feature>
<organism evidence="4">
    <name type="scientific">Drosophila rhopaloa</name>
    <name type="common">Fruit fly</name>
    <dbReference type="NCBI Taxonomy" id="1041015"/>
    <lineage>
        <taxon>Eukaryota</taxon>
        <taxon>Metazoa</taxon>
        <taxon>Ecdysozoa</taxon>
        <taxon>Arthropoda</taxon>
        <taxon>Hexapoda</taxon>
        <taxon>Insecta</taxon>
        <taxon>Pterygota</taxon>
        <taxon>Neoptera</taxon>
        <taxon>Endopterygota</taxon>
        <taxon>Diptera</taxon>
        <taxon>Brachycera</taxon>
        <taxon>Muscomorpha</taxon>
        <taxon>Ephydroidea</taxon>
        <taxon>Drosophilidae</taxon>
        <taxon>Drosophila</taxon>
        <taxon>Sophophora</taxon>
    </lineage>
</organism>
<name>A0A6P4EQ70_DRORH</name>
<protein>
    <submittedName>
        <fullName evidence="4">Uncharacterized protein LOC108045489</fullName>
    </submittedName>
</protein>
<evidence type="ECO:0000313" key="2">
    <source>
        <dbReference type="EnsemblMetazoa" id="XP_016980325.1"/>
    </source>
</evidence>
<dbReference type="OrthoDB" id="7822930at2759"/>
<dbReference type="EnsemblMetazoa" id="XM_017124836.2">
    <property type="protein sequence ID" value="XP_016980325.1"/>
    <property type="gene ID" value="LOC108045489"/>
</dbReference>
<reference evidence="3" key="1">
    <citation type="journal article" date="2021" name="Elife">
        <title>Highly contiguous assemblies of 101 drosophilid genomes.</title>
        <authorList>
            <person name="Kim B.Y."/>
            <person name="Wang J.R."/>
            <person name="Miller D.E."/>
            <person name="Barmina O."/>
            <person name="Delaney E."/>
            <person name="Thompson A."/>
            <person name="Comeault A.A."/>
            <person name="Peede D."/>
            <person name="D'Agostino E.R."/>
            <person name="Pelaez J."/>
            <person name="Aguilar J.M."/>
            <person name="Haji D."/>
            <person name="Matsunaga T."/>
            <person name="Armstrong E.E."/>
            <person name="Zych M."/>
            <person name="Ogawa Y."/>
            <person name="Stamenkovic-Radak M."/>
            <person name="Jelic M."/>
            <person name="Veselinovic M.S."/>
            <person name="Tanaskovic M."/>
            <person name="Eric P."/>
            <person name="Gao J.J."/>
            <person name="Katoh T.K."/>
            <person name="Toda M.J."/>
            <person name="Watabe H."/>
            <person name="Watada M."/>
            <person name="Davis J.S."/>
            <person name="Moyle L.C."/>
            <person name="Manoli G."/>
            <person name="Bertolini E."/>
            <person name="Kostal V."/>
            <person name="Hawley R.S."/>
            <person name="Takahashi A."/>
            <person name="Jones C.D."/>
            <person name="Price D.K."/>
            <person name="Whiteman N."/>
            <person name="Kopp A."/>
            <person name="Matute D.R."/>
            <person name="Petrov D.A."/>
        </authorList>
    </citation>
    <scope>NUCLEOTIDE SEQUENCE [LARGE SCALE GENOMIC DNA]</scope>
</reference>
<evidence type="ECO:0000313" key="4">
    <source>
        <dbReference type="RefSeq" id="XP_016980325.1"/>
    </source>
</evidence>
<reference evidence="4" key="2">
    <citation type="submission" date="2025-04" db="UniProtKB">
        <authorList>
            <consortium name="RefSeq"/>
        </authorList>
    </citation>
    <scope>IDENTIFICATION</scope>
</reference>
<keyword evidence="1" id="KW-0472">Membrane</keyword>
<evidence type="ECO:0000313" key="3">
    <source>
        <dbReference type="Proteomes" id="UP001652680"/>
    </source>
</evidence>
<reference evidence="2" key="3">
    <citation type="submission" date="2025-05" db="UniProtKB">
        <authorList>
            <consortium name="EnsemblMetazoa"/>
        </authorList>
    </citation>
    <scope>IDENTIFICATION</scope>
</reference>
<evidence type="ECO:0000256" key="1">
    <source>
        <dbReference type="SAM" id="Phobius"/>
    </source>
</evidence>
<accession>A0A6P4EQ70</accession>
<gene>
    <name evidence="4" type="primary">LOC108045489</name>
    <name evidence="2" type="synonym">108045489</name>
</gene>
<keyword evidence="3" id="KW-1185">Reference proteome</keyword>